<sequence>MANHISQYFLLGLLCIALVQASGGPMPYLVDGCYSYLSRYCDSPSSCEATCTHEGFDKGVCFGTICCCQYN</sequence>
<feature type="chain" id="PRO_5014499189" evidence="1">
    <location>
        <begin position="22"/>
        <end position="71"/>
    </location>
</feature>
<dbReference type="EMBL" id="CM001223">
    <property type="protein sequence ID" value="KEH22848.1"/>
    <property type="molecule type" value="Genomic_DNA"/>
</dbReference>
<evidence type="ECO:0000313" key="4">
    <source>
        <dbReference type="EnsemblPlants" id="KEH22848"/>
    </source>
</evidence>
<dbReference type="EnsemblPlants" id="KEH22848">
    <property type="protein sequence ID" value="KEH22848"/>
    <property type="gene ID" value="MTR_7g059445"/>
</dbReference>
<proteinExistence type="predicted"/>
<reference evidence="2 5" key="2">
    <citation type="journal article" date="2014" name="BMC Genomics">
        <title>An improved genome release (version Mt4.0) for the model legume Medicago truncatula.</title>
        <authorList>
            <person name="Tang H."/>
            <person name="Krishnakumar V."/>
            <person name="Bidwell S."/>
            <person name="Rosen B."/>
            <person name="Chan A."/>
            <person name="Zhou S."/>
            <person name="Gentzbittel L."/>
            <person name="Childs K.L."/>
            <person name="Yandell M."/>
            <person name="Gundlach H."/>
            <person name="Mayer K.F."/>
            <person name="Schwartz D.C."/>
            <person name="Town C.D."/>
        </authorList>
    </citation>
    <scope>GENOME REANNOTATION</scope>
    <source>
        <strain evidence="2">A17</strain>
        <strain evidence="4 5">cv. Jemalong A17</strain>
    </source>
</reference>
<evidence type="ECO:0000313" key="2">
    <source>
        <dbReference type="EMBL" id="KEH22848.1"/>
    </source>
</evidence>
<dbReference type="Proteomes" id="UP000265566">
    <property type="component" value="Chromosome 7"/>
</dbReference>
<evidence type="ECO:0000313" key="3">
    <source>
        <dbReference type="EMBL" id="RHN46044.1"/>
    </source>
</evidence>
<keyword evidence="5" id="KW-1185">Reference proteome</keyword>
<feature type="signal peptide" evidence="1">
    <location>
        <begin position="1"/>
        <end position="21"/>
    </location>
</feature>
<dbReference type="Gramene" id="rna40484">
    <property type="protein sequence ID" value="RHN46044.1"/>
    <property type="gene ID" value="gene40484"/>
</dbReference>
<organism evidence="2 5">
    <name type="scientific">Medicago truncatula</name>
    <name type="common">Barrel medic</name>
    <name type="synonym">Medicago tribuloides</name>
    <dbReference type="NCBI Taxonomy" id="3880"/>
    <lineage>
        <taxon>Eukaryota</taxon>
        <taxon>Viridiplantae</taxon>
        <taxon>Streptophyta</taxon>
        <taxon>Embryophyta</taxon>
        <taxon>Tracheophyta</taxon>
        <taxon>Spermatophyta</taxon>
        <taxon>Magnoliopsida</taxon>
        <taxon>eudicotyledons</taxon>
        <taxon>Gunneridae</taxon>
        <taxon>Pentapetalae</taxon>
        <taxon>rosids</taxon>
        <taxon>fabids</taxon>
        <taxon>Fabales</taxon>
        <taxon>Fabaceae</taxon>
        <taxon>Papilionoideae</taxon>
        <taxon>50 kb inversion clade</taxon>
        <taxon>NPAAA clade</taxon>
        <taxon>Hologalegina</taxon>
        <taxon>IRL clade</taxon>
        <taxon>Trifolieae</taxon>
        <taxon>Medicago</taxon>
    </lineage>
</organism>
<dbReference type="AlphaFoldDB" id="A0A072U151"/>
<keyword evidence="1" id="KW-0732">Signal</keyword>
<evidence type="ECO:0000256" key="1">
    <source>
        <dbReference type="SAM" id="SignalP"/>
    </source>
</evidence>
<gene>
    <name evidence="2" type="ordered locus">MTR_7g059445</name>
    <name evidence="3" type="ORF">MtrunA17_Chr7g0237991</name>
</gene>
<reference evidence="3" key="4">
    <citation type="journal article" date="2018" name="Nat. Plants">
        <title>Whole-genome landscape of Medicago truncatula symbiotic genes.</title>
        <authorList>
            <person name="Pecrix Y."/>
            <person name="Gamas P."/>
            <person name="Carrere S."/>
        </authorList>
    </citation>
    <scope>NUCLEOTIDE SEQUENCE</scope>
    <source>
        <tissue evidence="3">Leaves</tissue>
    </source>
</reference>
<dbReference type="Proteomes" id="UP000002051">
    <property type="component" value="Unassembled WGS sequence"/>
</dbReference>
<name>A0A072U151_MEDTR</name>
<reference evidence="4" key="3">
    <citation type="submission" date="2015-04" db="UniProtKB">
        <authorList>
            <consortium name="EnsemblPlants"/>
        </authorList>
    </citation>
    <scope>IDENTIFICATION</scope>
    <source>
        <strain evidence="4">cv. Jemalong A17</strain>
    </source>
</reference>
<dbReference type="EMBL" id="PSQE01000007">
    <property type="protein sequence ID" value="RHN46044.1"/>
    <property type="molecule type" value="Genomic_DNA"/>
</dbReference>
<accession>A0A072U151</accession>
<evidence type="ECO:0000313" key="5">
    <source>
        <dbReference type="Proteomes" id="UP000002051"/>
    </source>
</evidence>
<protein>
    <submittedName>
        <fullName evidence="2">LCR-like protein</fullName>
    </submittedName>
</protein>
<reference evidence="2 5" key="1">
    <citation type="journal article" date="2011" name="Nature">
        <title>The Medicago genome provides insight into the evolution of rhizobial symbioses.</title>
        <authorList>
            <person name="Young N.D."/>
            <person name="Debelle F."/>
            <person name="Oldroyd G.E."/>
            <person name="Geurts R."/>
            <person name="Cannon S.B."/>
            <person name="Udvardi M.K."/>
            <person name="Benedito V.A."/>
            <person name="Mayer K.F."/>
            <person name="Gouzy J."/>
            <person name="Schoof H."/>
            <person name="Van de Peer Y."/>
            <person name="Proost S."/>
            <person name="Cook D.R."/>
            <person name="Meyers B.C."/>
            <person name="Spannagl M."/>
            <person name="Cheung F."/>
            <person name="De Mita S."/>
            <person name="Krishnakumar V."/>
            <person name="Gundlach H."/>
            <person name="Zhou S."/>
            <person name="Mudge J."/>
            <person name="Bharti A.K."/>
            <person name="Murray J.D."/>
            <person name="Naoumkina M.A."/>
            <person name="Rosen B."/>
            <person name="Silverstein K.A."/>
            <person name="Tang H."/>
            <person name="Rombauts S."/>
            <person name="Zhao P.X."/>
            <person name="Zhou P."/>
            <person name="Barbe V."/>
            <person name="Bardou P."/>
            <person name="Bechner M."/>
            <person name="Bellec A."/>
            <person name="Berger A."/>
            <person name="Berges H."/>
            <person name="Bidwell S."/>
            <person name="Bisseling T."/>
            <person name="Choisne N."/>
            <person name="Couloux A."/>
            <person name="Denny R."/>
            <person name="Deshpande S."/>
            <person name="Dai X."/>
            <person name="Doyle J.J."/>
            <person name="Dudez A.M."/>
            <person name="Farmer A.D."/>
            <person name="Fouteau S."/>
            <person name="Franken C."/>
            <person name="Gibelin C."/>
            <person name="Gish J."/>
            <person name="Goldstein S."/>
            <person name="Gonzalez A.J."/>
            <person name="Green P.J."/>
            <person name="Hallab A."/>
            <person name="Hartog M."/>
            <person name="Hua A."/>
            <person name="Humphray S.J."/>
            <person name="Jeong D.H."/>
            <person name="Jing Y."/>
            <person name="Jocker A."/>
            <person name="Kenton S.M."/>
            <person name="Kim D.J."/>
            <person name="Klee K."/>
            <person name="Lai H."/>
            <person name="Lang C."/>
            <person name="Lin S."/>
            <person name="Macmil S.L."/>
            <person name="Magdelenat G."/>
            <person name="Matthews L."/>
            <person name="McCorrison J."/>
            <person name="Monaghan E.L."/>
            <person name="Mun J.H."/>
            <person name="Najar F.Z."/>
            <person name="Nicholson C."/>
            <person name="Noirot C."/>
            <person name="O'Bleness M."/>
            <person name="Paule C.R."/>
            <person name="Poulain J."/>
            <person name="Prion F."/>
            <person name="Qin B."/>
            <person name="Qu C."/>
            <person name="Retzel E.F."/>
            <person name="Riddle C."/>
            <person name="Sallet E."/>
            <person name="Samain S."/>
            <person name="Samson N."/>
            <person name="Sanders I."/>
            <person name="Saurat O."/>
            <person name="Scarpelli C."/>
            <person name="Schiex T."/>
            <person name="Segurens B."/>
            <person name="Severin A.J."/>
            <person name="Sherrier D.J."/>
            <person name="Shi R."/>
            <person name="Sims S."/>
            <person name="Singer S.R."/>
            <person name="Sinharoy S."/>
            <person name="Sterck L."/>
            <person name="Viollet A."/>
            <person name="Wang B.B."/>
            <person name="Wang K."/>
            <person name="Wang M."/>
            <person name="Wang X."/>
            <person name="Warfsmann J."/>
            <person name="Weissenbach J."/>
            <person name="White D.D."/>
            <person name="White J.D."/>
            <person name="Wiley G.B."/>
            <person name="Wincker P."/>
            <person name="Xing Y."/>
            <person name="Yang L."/>
            <person name="Yao Z."/>
            <person name="Ying F."/>
            <person name="Zhai J."/>
            <person name="Zhou L."/>
            <person name="Zuber A."/>
            <person name="Denarie J."/>
            <person name="Dixon R.A."/>
            <person name="May G.D."/>
            <person name="Schwartz D.C."/>
            <person name="Rogers J."/>
            <person name="Quetier F."/>
            <person name="Town C.D."/>
            <person name="Roe B.A."/>
        </authorList>
    </citation>
    <scope>NUCLEOTIDE SEQUENCE [LARGE SCALE GENOMIC DNA]</scope>
    <source>
        <strain evidence="2">A17</strain>
        <strain evidence="4 5">cv. Jemalong A17</strain>
    </source>
</reference>
<dbReference type="HOGENOM" id="CLU_190964_2_0_1"/>